<dbReference type="GO" id="GO:0008237">
    <property type="term" value="F:metallopeptidase activity"/>
    <property type="evidence" value="ECO:0007669"/>
    <property type="project" value="UniProtKB-UniRule"/>
</dbReference>
<dbReference type="GO" id="GO:0005886">
    <property type="term" value="C:plasma membrane"/>
    <property type="evidence" value="ECO:0007669"/>
    <property type="project" value="UniProtKB-SubCell"/>
</dbReference>
<evidence type="ECO:0000256" key="2">
    <source>
        <dbReference type="ARBA" id="ARBA00007931"/>
    </source>
</evidence>
<feature type="transmembrane region" description="Helical" evidence="14">
    <location>
        <begin position="136"/>
        <end position="157"/>
    </location>
</feature>
<evidence type="ECO:0000256" key="11">
    <source>
        <dbReference type="ARBA" id="ARBA00023049"/>
    </source>
</evidence>
<evidence type="ECO:0000256" key="17">
    <source>
        <dbReference type="PROSITE-ProRule" id="PRU00703"/>
    </source>
</evidence>
<dbReference type="RefSeq" id="WP_073599592.1">
    <property type="nucleotide sequence ID" value="NZ_MRCB01000011.1"/>
</dbReference>
<dbReference type="Proteomes" id="UP000186868">
    <property type="component" value="Unassembled WGS sequence"/>
</dbReference>
<evidence type="ECO:0000256" key="7">
    <source>
        <dbReference type="ARBA" id="ARBA00022737"/>
    </source>
</evidence>
<dbReference type="InterPro" id="IPR008915">
    <property type="entry name" value="Peptidase_M50"/>
</dbReference>
<dbReference type="PROSITE" id="PS51371">
    <property type="entry name" value="CBS"/>
    <property type="match status" value="1"/>
</dbReference>
<evidence type="ECO:0000256" key="12">
    <source>
        <dbReference type="ARBA" id="ARBA00023122"/>
    </source>
</evidence>
<sequence>MRTNWRIGSLFDIPFYIDFSWFLILAFVTFINAGDVNASGLSGSSPLLGWFAGLILALLLFASVLLHELGHSLVARSQGISVNSITLFLFGGIASIDRESKTPGEAFLVAIAGPVVSLILFALFLSLTRLGSESSLLGFVAADLARINLVLALFNLIPGLPLDGGQVLKAVVWKCTGDRFSGMRWASASGKLMGFLGISVGLLLVLLTGEISAVWIAFIGWFVLRNASAYDRLTGLQESLLNLVAADAMDREFRVVNANLTLRDFAQEYILAEITSPSTYYAASEGRYRGLIRMRDLHSIERSEWESKTLANIAHPLTEIPSVQEKTSLLEVINCLEQIEDRRITVLSPSGAVAGVIDRGDLVKAIAVRQNLSIPDAEIKRIKAEGTYPAYMQLAAIAKSVISNQ</sequence>
<feature type="active site" evidence="15">
    <location>
        <position position="68"/>
    </location>
</feature>
<feature type="domain" description="CBS" evidence="18">
    <location>
        <begin position="314"/>
        <end position="374"/>
    </location>
</feature>
<evidence type="ECO:0000256" key="15">
    <source>
        <dbReference type="PIRSR" id="PIRSR006404-1"/>
    </source>
</evidence>
<feature type="binding site" evidence="16">
    <location>
        <position position="163"/>
    </location>
    <ligand>
        <name>Zn(2+)</name>
        <dbReference type="ChEBI" id="CHEBI:29105"/>
        <note>catalytic</note>
    </ligand>
</feature>
<keyword evidence="10 14" id="KW-1133">Transmembrane helix</keyword>
<dbReference type="PIRSF" id="PIRSF006404">
    <property type="entry name" value="UCP006404_Pept_M50_CBS"/>
    <property type="match status" value="1"/>
</dbReference>
<dbReference type="InterPro" id="IPR016483">
    <property type="entry name" value="UCP006404_Pept_M50_CBS"/>
</dbReference>
<keyword evidence="3 14" id="KW-1003">Cell membrane</keyword>
<feature type="transmembrane region" description="Helical" evidence="14">
    <location>
        <begin position="106"/>
        <end position="124"/>
    </location>
</feature>
<dbReference type="InterPro" id="IPR046342">
    <property type="entry name" value="CBS_dom_sf"/>
</dbReference>
<dbReference type="SUPFAM" id="SSF54631">
    <property type="entry name" value="CBS-domain pair"/>
    <property type="match status" value="1"/>
</dbReference>
<dbReference type="PANTHER" id="PTHR39188">
    <property type="entry name" value="MEMBRANE-ASSOCIATED ZINC METALLOPROTEASE M50B"/>
    <property type="match status" value="1"/>
</dbReference>
<accession>A0A1U7HH90</accession>
<feature type="binding site" evidence="16">
    <location>
        <position position="67"/>
    </location>
    <ligand>
        <name>Zn(2+)</name>
        <dbReference type="ChEBI" id="CHEBI:29105"/>
        <note>catalytic</note>
    </ligand>
</feature>
<keyword evidence="4 14" id="KW-0645">Protease</keyword>
<comment type="caution">
    <text evidence="19">The sequence shown here is derived from an EMBL/GenBank/DDBJ whole genome shotgun (WGS) entry which is preliminary data.</text>
</comment>
<feature type="transmembrane region" description="Helical" evidence="14">
    <location>
        <begin position="47"/>
        <end position="66"/>
    </location>
</feature>
<keyword evidence="12 17" id="KW-0129">CBS domain</keyword>
<keyword evidence="6 14" id="KW-0479">Metal-binding</keyword>
<dbReference type="Gene3D" id="3.10.580.10">
    <property type="entry name" value="CBS-domain"/>
    <property type="match status" value="1"/>
</dbReference>
<name>A0A1U7HH90_9CYAN</name>
<evidence type="ECO:0000256" key="8">
    <source>
        <dbReference type="ARBA" id="ARBA00022801"/>
    </source>
</evidence>
<dbReference type="STRING" id="1921803.NIES593_10790"/>
<feature type="binding site" evidence="16">
    <location>
        <position position="71"/>
    </location>
    <ligand>
        <name>Zn(2+)</name>
        <dbReference type="ChEBI" id="CHEBI:29105"/>
        <note>catalytic</note>
    </ligand>
</feature>
<gene>
    <name evidence="19" type="ORF">NIES593_10790</name>
</gene>
<keyword evidence="9 14" id="KW-0862">Zinc</keyword>
<proteinExistence type="inferred from homology"/>
<keyword evidence="20" id="KW-1185">Reference proteome</keyword>
<feature type="transmembrane region" description="Helical" evidence="14">
    <location>
        <begin position="73"/>
        <end position="94"/>
    </location>
</feature>
<comment type="cofactor">
    <cofactor evidence="14 16">
        <name>Zn(2+)</name>
        <dbReference type="ChEBI" id="CHEBI:29105"/>
    </cofactor>
    <text evidence="14 16">Binds 1 zinc ion per subunit.</text>
</comment>
<organism evidence="19 20">
    <name type="scientific">Hydrococcus rivularis NIES-593</name>
    <dbReference type="NCBI Taxonomy" id="1921803"/>
    <lineage>
        <taxon>Bacteria</taxon>
        <taxon>Bacillati</taxon>
        <taxon>Cyanobacteriota</taxon>
        <taxon>Cyanophyceae</taxon>
        <taxon>Pleurocapsales</taxon>
        <taxon>Hydrococcaceae</taxon>
        <taxon>Hydrococcus</taxon>
    </lineage>
</organism>
<dbReference type="InterPro" id="IPR000644">
    <property type="entry name" value="CBS_dom"/>
</dbReference>
<evidence type="ECO:0000256" key="13">
    <source>
        <dbReference type="ARBA" id="ARBA00023136"/>
    </source>
</evidence>
<evidence type="ECO:0000313" key="19">
    <source>
        <dbReference type="EMBL" id="OKH22956.1"/>
    </source>
</evidence>
<feature type="transmembrane region" description="Helical" evidence="14">
    <location>
        <begin position="192"/>
        <end position="224"/>
    </location>
</feature>
<keyword evidence="5 14" id="KW-0812">Transmembrane</keyword>
<dbReference type="EMBL" id="MRCB01000011">
    <property type="protein sequence ID" value="OKH22956.1"/>
    <property type="molecule type" value="Genomic_DNA"/>
</dbReference>
<keyword evidence="11 14" id="KW-0482">Metalloprotease</keyword>
<protein>
    <recommendedName>
        <fullName evidence="14">Zinc metalloprotease</fullName>
    </recommendedName>
</protein>
<keyword evidence="7" id="KW-0677">Repeat</keyword>
<comment type="similarity">
    <text evidence="2 14">Belongs to the peptidase M50B family.</text>
</comment>
<keyword evidence="8 14" id="KW-0378">Hydrolase</keyword>
<dbReference type="Pfam" id="PF02163">
    <property type="entry name" value="Peptidase_M50"/>
    <property type="match status" value="2"/>
</dbReference>
<evidence type="ECO:0000256" key="1">
    <source>
        <dbReference type="ARBA" id="ARBA00004651"/>
    </source>
</evidence>
<evidence type="ECO:0000259" key="18">
    <source>
        <dbReference type="PROSITE" id="PS51371"/>
    </source>
</evidence>
<dbReference type="OrthoDB" id="166377at2"/>
<evidence type="ECO:0000256" key="3">
    <source>
        <dbReference type="ARBA" id="ARBA00022475"/>
    </source>
</evidence>
<evidence type="ECO:0000256" key="14">
    <source>
        <dbReference type="PIRNR" id="PIRNR006404"/>
    </source>
</evidence>
<dbReference type="GO" id="GO:0046872">
    <property type="term" value="F:metal ion binding"/>
    <property type="evidence" value="ECO:0007669"/>
    <property type="project" value="UniProtKB-UniRule"/>
</dbReference>
<dbReference type="AlphaFoldDB" id="A0A1U7HH90"/>
<evidence type="ECO:0000256" key="9">
    <source>
        <dbReference type="ARBA" id="ARBA00022833"/>
    </source>
</evidence>
<evidence type="ECO:0000256" key="5">
    <source>
        <dbReference type="ARBA" id="ARBA00022692"/>
    </source>
</evidence>
<evidence type="ECO:0000256" key="16">
    <source>
        <dbReference type="PIRSR" id="PIRSR006404-2"/>
    </source>
</evidence>
<dbReference type="Pfam" id="PF00571">
    <property type="entry name" value="CBS"/>
    <property type="match status" value="1"/>
</dbReference>
<evidence type="ECO:0000256" key="6">
    <source>
        <dbReference type="ARBA" id="ARBA00022723"/>
    </source>
</evidence>
<keyword evidence="13 14" id="KW-0472">Membrane</keyword>
<feature type="transmembrane region" description="Helical" evidence="14">
    <location>
        <begin position="7"/>
        <end position="27"/>
    </location>
</feature>
<reference evidence="19 20" key="1">
    <citation type="submission" date="2016-11" db="EMBL/GenBank/DDBJ databases">
        <title>Draft Genome Sequences of Nine Cyanobacterial Strains from Diverse Habitats.</title>
        <authorList>
            <person name="Zhu T."/>
            <person name="Hou S."/>
            <person name="Lu X."/>
            <person name="Hess W.R."/>
        </authorList>
    </citation>
    <scope>NUCLEOTIDE SEQUENCE [LARGE SCALE GENOMIC DNA]</scope>
    <source>
        <strain evidence="19 20">NIES-593</strain>
    </source>
</reference>
<dbReference type="CDD" id="cd04639">
    <property type="entry name" value="CBS_pair_peptidase_M50"/>
    <property type="match status" value="1"/>
</dbReference>
<dbReference type="CDD" id="cd06164">
    <property type="entry name" value="S2P-M50_SpoIVFB_CBS"/>
    <property type="match status" value="1"/>
</dbReference>
<comment type="subcellular location">
    <subcellularLocation>
        <location evidence="1 14">Cell membrane</location>
        <topology evidence="1 14">Multi-pass membrane protein</topology>
    </subcellularLocation>
</comment>
<evidence type="ECO:0000313" key="20">
    <source>
        <dbReference type="Proteomes" id="UP000186868"/>
    </source>
</evidence>
<dbReference type="PANTHER" id="PTHR39188:SF3">
    <property type="entry name" value="STAGE IV SPORULATION PROTEIN FB"/>
    <property type="match status" value="1"/>
</dbReference>
<evidence type="ECO:0000256" key="10">
    <source>
        <dbReference type="ARBA" id="ARBA00022989"/>
    </source>
</evidence>
<dbReference type="GO" id="GO:0006508">
    <property type="term" value="P:proteolysis"/>
    <property type="evidence" value="ECO:0007669"/>
    <property type="project" value="UniProtKB-KW"/>
</dbReference>
<evidence type="ECO:0000256" key="4">
    <source>
        <dbReference type="ARBA" id="ARBA00022670"/>
    </source>
</evidence>